<reference evidence="5" key="1">
    <citation type="submission" date="2023-06" db="EMBL/GenBank/DDBJ databases">
        <authorList>
            <person name="Zhang S."/>
        </authorList>
    </citation>
    <scope>NUCLEOTIDE SEQUENCE</scope>
    <source>
        <strain evidence="5">SG2303</strain>
    </source>
</reference>
<protein>
    <submittedName>
        <fullName evidence="5">MarR family transcriptional regulator</fullName>
    </submittedName>
</protein>
<evidence type="ECO:0000256" key="1">
    <source>
        <dbReference type="ARBA" id="ARBA00023015"/>
    </source>
</evidence>
<gene>
    <name evidence="5" type="ORF">QU481_07375</name>
</gene>
<dbReference type="PANTHER" id="PTHR42756:SF1">
    <property type="entry name" value="TRANSCRIPTIONAL REPRESSOR OF EMRAB OPERON"/>
    <property type="match status" value="1"/>
</dbReference>
<dbReference type="Gene3D" id="1.10.10.10">
    <property type="entry name" value="Winged helix-like DNA-binding domain superfamily/Winged helix DNA-binding domain"/>
    <property type="match status" value="1"/>
</dbReference>
<dbReference type="InterPro" id="IPR036390">
    <property type="entry name" value="WH_DNA-bd_sf"/>
</dbReference>
<keyword evidence="2" id="KW-0238">DNA-binding</keyword>
<evidence type="ECO:0000313" key="5">
    <source>
        <dbReference type="EMBL" id="MDN0074712.1"/>
    </source>
</evidence>
<accession>A0ABT7XLQ0</accession>
<dbReference type="EMBL" id="JAUEDK010000009">
    <property type="protein sequence ID" value="MDN0074712.1"/>
    <property type="molecule type" value="Genomic_DNA"/>
</dbReference>
<dbReference type="InterPro" id="IPR036388">
    <property type="entry name" value="WH-like_DNA-bd_sf"/>
</dbReference>
<dbReference type="InterPro" id="IPR000835">
    <property type="entry name" value="HTH_MarR-typ"/>
</dbReference>
<keyword evidence="3" id="KW-0804">Transcription</keyword>
<evidence type="ECO:0000313" key="6">
    <source>
        <dbReference type="Proteomes" id="UP001168540"/>
    </source>
</evidence>
<evidence type="ECO:0000256" key="2">
    <source>
        <dbReference type="ARBA" id="ARBA00023125"/>
    </source>
</evidence>
<dbReference type="InterPro" id="IPR023187">
    <property type="entry name" value="Tscrpt_reg_MarR-type_CS"/>
</dbReference>
<organism evidence="5 6">
    <name type="scientific">Crenobacter oryzisoli</name>
    <dbReference type="NCBI Taxonomy" id="3056844"/>
    <lineage>
        <taxon>Bacteria</taxon>
        <taxon>Pseudomonadati</taxon>
        <taxon>Pseudomonadota</taxon>
        <taxon>Betaproteobacteria</taxon>
        <taxon>Neisseriales</taxon>
        <taxon>Neisseriaceae</taxon>
        <taxon>Crenobacter</taxon>
    </lineage>
</organism>
<keyword evidence="1" id="KW-0805">Transcription regulation</keyword>
<evidence type="ECO:0000256" key="3">
    <source>
        <dbReference type="ARBA" id="ARBA00023163"/>
    </source>
</evidence>
<proteinExistence type="predicted"/>
<sequence length="173" mass="19150">MNSDSIIAPRSYQEAEERIARVYQRLPGSGEQNTALLTLIKHLWKWLAEGANAELGDSGLNIVSFSTLLMLYSAPGSSVNPSELSQCTGETRTNMTRICNELEQLGLICRAPCPTDRRRVDLALSERGAELMDGLLPKLRARSETAFQVLSDTEKDTLESLLKKLLLGFEQHG</sequence>
<name>A0ABT7XLQ0_9NEIS</name>
<dbReference type="PROSITE" id="PS01117">
    <property type="entry name" value="HTH_MARR_1"/>
    <property type="match status" value="1"/>
</dbReference>
<dbReference type="Pfam" id="PF12802">
    <property type="entry name" value="MarR_2"/>
    <property type="match status" value="1"/>
</dbReference>
<dbReference type="SMART" id="SM00347">
    <property type="entry name" value="HTH_MARR"/>
    <property type="match status" value="1"/>
</dbReference>
<dbReference type="PROSITE" id="PS50995">
    <property type="entry name" value="HTH_MARR_2"/>
    <property type="match status" value="1"/>
</dbReference>
<evidence type="ECO:0000259" key="4">
    <source>
        <dbReference type="PROSITE" id="PS50995"/>
    </source>
</evidence>
<dbReference type="SUPFAM" id="SSF46785">
    <property type="entry name" value="Winged helix' DNA-binding domain"/>
    <property type="match status" value="1"/>
</dbReference>
<dbReference type="PRINTS" id="PR00598">
    <property type="entry name" value="HTHMARR"/>
</dbReference>
<dbReference type="Proteomes" id="UP001168540">
    <property type="component" value="Unassembled WGS sequence"/>
</dbReference>
<feature type="domain" description="HTH marR-type" evidence="4">
    <location>
        <begin position="33"/>
        <end position="167"/>
    </location>
</feature>
<dbReference type="RefSeq" id="WP_289829288.1">
    <property type="nucleotide sequence ID" value="NZ_JAUEDK010000009.1"/>
</dbReference>
<dbReference type="PANTHER" id="PTHR42756">
    <property type="entry name" value="TRANSCRIPTIONAL REGULATOR, MARR"/>
    <property type="match status" value="1"/>
</dbReference>
<keyword evidence="6" id="KW-1185">Reference proteome</keyword>
<comment type="caution">
    <text evidence="5">The sequence shown here is derived from an EMBL/GenBank/DDBJ whole genome shotgun (WGS) entry which is preliminary data.</text>
</comment>